<dbReference type="Proteomes" id="UP000825935">
    <property type="component" value="Chromosome 25"/>
</dbReference>
<name>A0A8T2RRR5_CERRI</name>
<evidence type="ECO:0000313" key="6">
    <source>
        <dbReference type="EMBL" id="KAH7298235.1"/>
    </source>
</evidence>
<gene>
    <name evidence="6" type="ORF">KP509_25G033100</name>
</gene>
<comment type="function">
    <text evidence="1">Putative gamma-glutamylcyclotransferase.</text>
</comment>
<organism evidence="6 7">
    <name type="scientific">Ceratopteris richardii</name>
    <name type="common">Triangle waterfern</name>
    <dbReference type="NCBI Taxonomy" id="49495"/>
    <lineage>
        <taxon>Eukaryota</taxon>
        <taxon>Viridiplantae</taxon>
        <taxon>Streptophyta</taxon>
        <taxon>Embryophyta</taxon>
        <taxon>Tracheophyta</taxon>
        <taxon>Polypodiopsida</taxon>
        <taxon>Polypodiidae</taxon>
        <taxon>Polypodiales</taxon>
        <taxon>Pteridineae</taxon>
        <taxon>Pteridaceae</taxon>
        <taxon>Parkerioideae</taxon>
        <taxon>Ceratopteris</taxon>
    </lineage>
</organism>
<dbReference type="OMA" id="TIANCCM"/>
<keyword evidence="7" id="KW-1185">Reference proteome</keyword>
<feature type="domain" description="Gamma-glutamylcyclotransferase AIG2-like" evidence="5">
    <location>
        <begin position="90"/>
        <end position="184"/>
    </location>
</feature>
<dbReference type="EMBL" id="CM035430">
    <property type="protein sequence ID" value="KAH7298235.1"/>
    <property type="molecule type" value="Genomic_DNA"/>
</dbReference>
<evidence type="ECO:0000256" key="2">
    <source>
        <dbReference type="ARBA" id="ARBA00008861"/>
    </source>
</evidence>
<dbReference type="InterPro" id="IPR036568">
    <property type="entry name" value="GGCT-like_sf"/>
</dbReference>
<dbReference type="Pfam" id="PF06094">
    <property type="entry name" value="GGACT"/>
    <property type="match status" value="1"/>
</dbReference>
<evidence type="ECO:0000256" key="3">
    <source>
        <dbReference type="PIRSR" id="PIRSR639126-1"/>
    </source>
</evidence>
<feature type="active site" description="Proton acceptor" evidence="3">
    <location>
        <position position="168"/>
    </location>
</feature>
<comment type="caution">
    <text evidence="6">The sequence shown here is derived from an EMBL/GenBank/DDBJ whole genome shotgun (WGS) entry which is preliminary data.</text>
</comment>
<dbReference type="PANTHER" id="PTHR12510:SF4">
    <property type="entry name" value="GAMMA-GLUTAMYLAMINECYCLOTRANSFERASE"/>
    <property type="match status" value="1"/>
</dbReference>
<comment type="similarity">
    <text evidence="2 4">Belongs to the gamma-glutamylcyclotransferase family.</text>
</comment>
<dbReference type="GO" id="GO:0061929">
    <property type="term" value="F:gamma-glutamylaminecyclotransferase activity"/>
    <property type="evidence" value="ECO:0007669"/>
    <property type="project" value="InterPro"/>
</dbReference>
<protein>
    <recommendedName>
        <fullName evidence="4">Gamma-glutamylcyclotransferase family protein</fullName>
    </recommendedName>
</protein>
<evidence type="ECO:0000256" key="1">
    <source>
        <dbReference type="ARBA" id="ARBA00002782"/>
    </source>
</evidence>
<dbReference type="InterPro" id="IPR009288">
    <property type="entry name" value="AIG2-like_dom"/>
</dbReference>
<dbReference type="PANTHER" id="PTHR12510">
    <property type="entry name" value="TROPONIN C-AKIN-1 PROTEIN"/>
    <property type="match status" value="1"/>
</dbReference>
<dbReference type="InterPro" id="IPR039126">
    <property type="entry name" value="GGACT"/>
</dbReference>
<dbReference type="OrthoDB" id="113620at2759"/>
<evidence type="ECO:0000313" key="7">
    <source>
        <dbReference type="Proteomes" id="UP000825935"/>
    </source>
</evidence>
<evidence type="ECO:0000256" key="4">
    <source>
        <dbReference type="RuleBase" id="RU367036"/>
    </source>
</evidence>
<reference evidence="6" key="1">
    <citation type="submission" date="2021-08" db="EMBL/GenBank/DDBJ databases">
        <title>WGS assembly of Ceratopteris richardii.</title>
        <authorList>
            <person name="Marchant D.B."/>
            <person name="Chen G."/>
            <person name="Jenkins J."/>
            <person name="Shu S."/>
            <person name="Leebens-Mack J."/>
            <person name="Grimwood J."/>
            <person name="Schmutz J."/>
            <person name="Soltis P."/>
            <person name="Soltis D."/>
            <person name="Chen Z.-H."/>
        </authorList>
    </citation>
    <scope>NUCLEOTIDE SEQUENCE</scope>
    <source>
        <strain evidence="6">Whitten #5841</strain>
        <tissue evidence="6">Leaf</tissue>
    </source>
</reference>
<dbReference type="GO" id="GO:0005829">
    <property type="term" value="C:cytosol"/>
    <property type="evidence" value="ECO:0007669"/>
    <property type="project" value="TreeGrafter"/>
</dbReference>
<accession>A0A8T2RRR5</accession>
<dbReference type="CDD" id="cd06661">
    <property type="entry name" value="GGCT_like"/>
    <property type="match status" value="1"/>
</dbReference>
<proteinExistence type="inferred from homology"/>
<dbReference type="Gene3D" id="3.10.490.10">
    <property type="entry name" value="Gamma-glutamyl cyclotransferase-like"/>
    <property type="match status" value="1"/>
</dbReference>
<dbReference type="SUPFAM" id="SSF110857">
    <property type="entry name" value="Gamma-glutamyl cyclotransferase-like"/>
    <property type="match status" value="1"/>
</dbReference>
<dbReference type="AlphaFoldDB" id="A0A8T2RRR5"/>
<dbReference type="InterPro" id="IPR013024">
    <property type="entry name" value="GGCT-like"/>
</dbReference>
<evidence type="ECO:0000259" key="5">
    <source>
        <dbReference type="Pfam" id="PF06094"/>
    </source>
</evidence>
<sequence>MTALRFSLFSVVANLDKNRELRAEKSSQTIANCCMEGATLQISSSPSTSVSKSVTTQLPVSNPHVESVSLTSAHTSADGPTRASSHCLAFVYGTLKRGFGNHWLMEELMEGSHAQFLGYACTKRRFPLVCGPFQVPFLLASPSPAGHHVRGELYQVDAVAISRLDELEGVSKGHYERRPIEVRLIPRTEMGLSSQRSDAVPDNGDAEGYSEGLDVSSLCSLTEPLSSCRLYMEPPSEDDIRSSSSSFDSSEYLRAEAYFACADYGLRMADCAPHIPCYTEEKASTYVRRKDRPRDRSFLEHVHAWIEEQS</sequence>